<organism evidence="2 3">
    <name type="scientific">Liparis tanakae</name>
    <name type="common">Tanaka's snailfish</name>
    <dbReference type="NCBI Taxonomy" id="230148"/>
    <lineage>
        <taxon>Eukaryota</taxon>
        <taxon>Metazoa</taxon>
        <taxon>Chordata</taxon>
        <taxon>Craniata</taxon>
        <taxon>Vertebrata</taxon>
        <taxon>Euteleostomi</taxon>
        <taxon>Actinopterygii</taxon>
        <taxon>Neopterygii</taxon>
        <taxon>Teleostei</taxon>
        <taxon>Neoteleostei</taxon>
        <taxon>Acanthomorphata</taxon>
        <taxon>Eupercaria</taxon>
        <taxon>Perciformes</taxon>
        <taxon>Cottioidei</taxon>
        <taxon>Cottales</taxon>
        <taxon>Liparidae</taxon>
        <taxon>Liparis</taxon>
    </lineage>
</organism>
<keyword evidence="3" id="KW-1185">Reference proteome</keyword>
<evidence type="ECO:0000256" key="1">
    <source>
        <dbReference type="SAM" id="MobiDB-lite"/>
    </source>
</evidence>
<accession>A0A4Z2EYB0</accession>
<dbReference type="AlphaFoldDB" id="A0A4Z2EYB0"/>
<feature type="compositionally biased region" description="Low complexity" evidence="1">
    <location>
        <begin position="43"/>
        <end position="56"/>
    </location>
</feature>
<gene>
    <name evidence="2" type="ORF">EYF80_056645</name>
</gene>
<feature type="region of interest" description="Disordered" evidence="1">
    <location>
        <begin position="1"/>
        <end position="298"/>
    </location>
</feature>
<reference evidence="2 3" key="1">
    <citation type="submission" date="2019-03" db="EMBL/GenBank/DDBJ databases">
        <title>First draft genome of Liparis tanakae, snailfish: a comprehensive survey of snailfish specific genes.</title>
        <authorList>
            <person name="Kim W."/>
            <person name="Song I."/>
            <person name="Jeong J.-H."/>
            <person name="Kim D."/>
            <person name="Kim S."/>
            <person name="Ryu S."/>
            <person name="Song J.Y."/>
            <person name="Lee S.K."/>
        </authorList>
    </citation>
    <scope>NUCLEOTIDE SEQUENCE [LARGE SCALE GENOMIC DNA]</scope>
    <source>
        <tissue evidence="2">Muscle</tissue>
    </source>
</reference>
<name>A0A4Z2EYB0_9TELE</name>
<evidence type="ECO:0000313" key="2">
    <source>
        <dbReference type="EMBL" id="TNN33192.1"/>
    </source>
</evidence>
<proteinExistence type="predicted"/>
<comment type="caution">
    <text evidence="2">The sequence shown here is derived from an EMBL/GenBank/DDBJ whole genome shotgun (WGS) entry which is preliminary data.</text>
</comment>
<dbReference type="OrthoDB" id="9943385at2759"/>
<dbReference type="Proteomes" id="UP000314294">
    <property type="component" value="Unassembled WGS sequence"/>
</dbReference>
<evidence type="ECO:0000313" key="3">
    <source>
        <dbReference type="Proteomes" id="UP000314294"/>
    </source>
</evidence>
<dbReference type="EMBL" id="SRLO01002323">
    <property type="protein sequence ID" value="TNN33192.1"/>
    <property type="molecule type" value="Genomic_DNA"/>
</dbReference>
<protein>
    <submittedName>
        <fullName evidence="2">Uncharacterized protein</fullName>
    </submittedName>
</protein>
<feature type="compositionally biased region" description="Basic and acidic residues" evidence="1">
    <location>
        <begin position="128"/>
        <end position="141"/>
    </location>
</feature>
<sequence length="298" mass="31058">MERSTEASWSAGPSGLKPALAPKPRLTPKPFSLQKSTAIRSISAPKKSAAPSKTTTRQTDGSEASRVPGPAGPPPAQKDPRLSPASDTRPRPGRALTKDLPKAARGSPLGEGALHSGVGKSDPASEPVQRDDVIQAPRDGEQKEDEPLAPVVQNLSGPERPPADEPASRRGGGRKRLSAKLTSRFESAGPTPPPRPTATGSTTGGGADRPESSDAEPSCTEPPGEERRGGGGIRRRIGLLLDSTSRPEPTSKREEPDAAAGPVKGVKERIQTWASGATPRGAGAERQPRVAPRSRSER</sequence>